<dbReference type="InterPro" id="IPR000847">
    <property type="entry name" value="LysR_HTH_N"/>
</dbReference>
<dbReference type="Pfam" id="PF03466">
    <property type="entry name" value="LysR_substrate"/>
    <property type="match status" value="1"/>
</dbReference>
<dbReference type="GO" id="GO:0032993">
    <property type="term" value="C:protein-DNA complex"/>
    <property type="evidence" value="ECO:0007669"/>
    <property type="project" value="TreeGrafter"/>
</dbReference>
<evidence type="ECO:0000256" key="3">
    <source>
        <dbReference type="ARBA" id="ARBA00023125"/>
    </source>
</evidence>
<dbReference type="InterPro" id="IPR036388">
    <property type="entry name" value="WH-like_DNA-bd_sf"/>
</dbReference>
<dbReference type="Gene3D" id="1.10.10.10">
    <property type="entry name" value="Winged helix-like DNA-binding domain superfamily/Winged helix DNA-binding domain"/>
    <property type="match status" value="1"/>
</dbReference>
<dbReference type="PROSITE" id="PS50931">
    <property type="entry name" value="HTH_LYSR"/>
    <property type="match status" value="1"/>
</dbReference>
<dbReference type="PANTHER" id="PTHR30346">
    <property type="entry name" value="TRANSCRIPTIONAL DUAL REGULATOR HCAR-RELATED"/>
    <property type="match status" value="1"/>
</dbReference>
<dbReference type="AlphaFoldDB" id="A0A449DC37"/>
<reference evidence="6 7" key="1">
    <citation type="submission" date="2019-02" db="EMBL/GenBank/DDBJ databases">
        <authorList>
            <consortium name="Pathogen Informatics"/>
        </authorList>
    </citation>
    <scope>NUCLEOTIDE SEQUENCE [LARGE SCALE GENOMIC DNA]</scope>
    <source>
        <strain evidence="6 7">3012STDY7078520</strain>
    </source>
</reference>
<proteinExistence type="inferred from homology"/>
<dbReference type="GO" id="GO:0003677">
    <property type="term" value="F:DNA binding"/>
    <property type="evidence" value="ECO:0007669"/>
    <property type="project" value="UniProtKB-KW"/>
</dbReference>
<dbReference type="RefSeq" id="WP_190247446.1">
    <property type="nucleotide sequence ID" value="NZ_CAACXN010000020.1"/>
</dbReference>
<dbReference type="CDD" id="cd08414">
    <property type="entry name" value="PBP2_LTTR_aromatics_like"/>
    <property type="match status" value="1"/>
</dbReference>
<keyword evidence="4" id="KW-0804">Transcription</keyword>
<dbReference type="PANTHER" id="PTHR30346:SF28">
    <property type="entry name" value="HTH-TYPE TRANSCRIPTIONAL REGULATOR CYNR"/>
    <property type="match status" value="1"/>
</dbReference>
<dbReference type="GO" id="GO:0003700">
    <property type="term" value="F:DNA-binding transcription factor activity"/>
    <property type="evidence" value="ECO:0007669"/>
    <property type="project" value="InterPro"/>
</dbReference>
<keyword evidence="3" id="KW-0238">DNA-binding</keyword>
<dbReference type="FunFam" id="1.10.10.10:FF:000001">
    <property type="entry name" value="LysR family transcriptional regulator"/>
    <property type="match status" value="1"/>
</dbReference>
<dbReference type="InterPro" id="IPR005119">
    <property type="entry name" value="LysR_subst-bd"/>
</dbReference>
<name>A0A449DC37_9MICO</name>
<gene>
    <name evidence="6" type="primary">hcaR_3</name>
    <name evidence="6" type="ORF">NCTC12391_03265</name>
</gene>
<dbReference type="Pfam" id="PF00126">
    <property type="entry name" value="HTH_1"/>
    <property type="match status" value="1"/>
</dbReference>
<dbReference type="SUPFAM" id="SSF46785">
    <property type="entry name" value="Winged helix' DNA-binding domain"/>
    <property type="match status" value="1"/>
</dbReference>
<keyword evidence="2" id="KW-0805">Transcription regulation</keyword>
<sequence>MELRHLRYFLAVAEEKHFGRAAERLHMAQPPLSSQIRQLEAELGTTLFNRTTRRVELTEAGLLLVDRARQILTDLESAEFDVAEVGRGAAGVLRIGFSGTATYRLMPEIVRRAEIEMPNVRLQIFGEMLTPQMETALLENRIDIAVLRPPVRSREIGIDEFEQTPIVAVLPSWHPLAVGTTAGEPLSVTDLADSGLVSYPHASSVASAVWELCRQAGFRPRIQQTATETSTLIAMVSAGLGVALMPGPSGQPLHGPIVIRPLAEEITIGLAVAWRTHTDSDDRAPSALQSAFIRLTKAAAHGLRRER</sequence>
<dbReference type="PRINTS" id="PR00039">
    <property type="entry name" value="HTHLYSR"/>
</dbReference>
<evidence type="ECO:0000256" key="4">
    <source>
        <dbReference type="ARBA" id="ARBA00023163"/>
    </source>
</evidence>
<comment type="similarity">
    <text evidence="1">Belongs to the LysR transcriptional regulatory family.</text>
</comment>
<organism evidence="6 7">
    <name type="scientific">Brevibacterium casei</name>
    <dbReference type="NCBI Taxonomy" id="33889"/>
    <lineage>
        <taxon>Bacteria</taxon>
        <taxon>Bacillati</taxon>
        <taxon>Actinomycetota</taxon>
        <taxon>Actinomycetes</taxon>
        <taxon>Micrococcales</taxon>
        <taxon>Brevibacteriaceae</taxon>
        <taxon>Brevibacterium</taxon>
    </lineage>
</organism>
<evidence type="ECO:0000259" key="5">
    <source>
        <dbReference type="PROSITE" id="PS50931"/>
    </source>
</evidence>
<dbReference type="SUPFAM" id="SSF53850">
    <property type="entry name" value="Periplasmic binding protein-like II"/>
    <property type="match status" value="1"/>
</dbReference>
<dbReference type="Proteomes" id="UP000386281">
    <property type="component" value="Unassembled WGS sequence"/>
</dbReference>
<feature type="domain" description="HTH lysR-type" evidence="5">
    <location>
        <begin position="1"/>
        <end position="58"/>
    </location>
</feature>
<dbReference type="Gene3D" id="3.40.190.10">
    <property type="entry name" value="Periplasmic binding protein-like II"/>
    <property type="match status" value="2"/>
</dbReference>
<evidence type="ECO:0000256" key="1">
    <source>
        <dbReference type="ARBA" id="ARBA00009437"/>
    </source>
</evidence>
<accession>A0A449DC37</accession>
<evidence type="ECO:0000313" key="7">
    <source>
        <dbReference type="Proteomes" id="UP000386281"/>
    </source>
</evidence>
<protein>
    <submittedName>
        <fullName evidence="6">Hca operon transcriptional activator</fullName>
    </submittedName>
</protein>
<evidence type="ECO:0000313" key="6">
    <source>
        <dbReference type="EMBL" id="VEW15110.1"/>
    </source>
</evidence>
<dbReference type="InterPro" id="IPR036390">
    <property type="entry name" value="WH_DNA-bd_sf"/>
</dbReference>
<dbReference type="EMBL" id="CAACXN010000020">
    <property type="protein sequence ID" value="VEW15110.1"/>
    <property type="molecule type" value="Genomic_DNA"/>
</dbReference>
<evidence type="ECO:0000256" key="2">
    <source>
        <dbReference type="ARBA" id="ARBA00023015"/>
    </source>
</evidence>